<evidence type="ECO:0000313" key="1">
    <source>
        <dbReference type="EMBL" id="VEL22093.1"/>
    </source>
</evidence>
<organism evidence="1 2">
    <name type="scientific">Protopolystoma xenopodis</name>
    <dbReference type="NCBI Taxonomy" id="117903"/>
    <lineage>
        <taxon>Eukaryota</taxon>
        <taxon>Metazoa</taxon>
        <taxon>Spiralia</taxon>
        <taxon>Lophotrochozoa</taxon>
        <taxon>Platyhelminthes</taxon>
        <taxon>Monogenea</taxon>
        <taxon>Polyopisthocotylea</taxon>
        <taxon>Polystomatidea</taxon>
        <taxon>Polystomatidae</taxon>
        <taxon>Protopolystoma</taxon>
    </lineage>
</organism>
<comment type="caution">
    <text evidence="1">The sequence shown here is derived from an EMBL/GenBank/DDBJ whole genome shotgun (WGS) entry which is preliminary data.</text>
</comment>
<dbReference type="Proteomes" id="UP000784294">
    <property type="component" value="Unassembled WGS sequence"/>
</dbReference>
<reference evidence="1" key="1">
    <citation type="submission" date="2018-11" db="EMBL/GenBank/DDBJ databases">
        <authorList>
            <consortium name="Pathogen Informatics"/>
        </authorList>
    </citation>
    <scope>NUCLEOTIDE SEQUENCE</scope>
</reference>
<gene>
    <name evidence="1" type="ORF">PXEA_LOCUS15533</name>
</gene>
<proteinExistence type="predicted"/>
<accession>A0A448WWN3</accession>
<protein>
    <submittedName>
        <fullName evidence="1">Uncharacterized protein</fullName>
    </submittedName>
</protein>
<name>A0A448WWN3_9PLAT</name>
<dbReference type="AlphaFoldDB" id="A0A448WWN3"/>
<keyword evidence="2" id="KW-1185">Reference proteome</keyword>
<dbReference type="EMBL" id="CAAALY010054661">
    <property type="protein sequence ID" value="VEL22093.1"/>
    <property type="molecule type" value="Genomic_DNA"/>
</dbReference>
<sequence>MLGLEGDEIFAIAVVACGGDCDVAFTLDDAANCLGIKFVLVVAADAATSIGDIALDPGKEKRGREAKREPDEAVVGCSAAVPEENAVVMAGATLLFCELGNWTGQGVWA</sequence>
<evidence type="ECO:0000313" key="2">
    <source>
        <dbReference type="Proteomes" id="UP000784294"/>
    </source>
</evidence>